<protein>
    <submittedName>
        <fullName evidence="2">Uncharacterized protein</fullName>
    </submittedName>
</protein>
<organism evidence="2 3">
    <name type="scientific">Thermomonospora cellulosilytica</name>
    <dbReference type="NCBI Taxonomy" id="1411118"/>
    <lineage>
        <taxon>Bacteria</taxon>
        <taxon>Bacillati</taxon>
        <taxon>Actinomycetota</taxon>
        <taxon>Actinomycetes</taxon>
        <taxon>Streptosporangiales</taxon>
        <taxon>Thermomonosporaceae</taxon>
        <taxon>Thermomonospora</taxon>
    </lineage>
</organism>
<dbReference type="RefSeq" id="WP_182705440.1">
    <property type="nucleotide sequence ID" value="NZ_JACJII010000001.1"/>
</dbReference>
<gene>
    <name evidence="2" type="ORF">HNR21_002650</name>
</gene>
<proteinExistence type="predicted"/>
<evidence type="ECO:0000256" key="1">
    <source>
        <dbReference type="SAM" id="SignalP"/>
    </source>
</evidence>
<dbReference type="EMBL" id="JACJII010000001">
    <property type="protein sequence ID" value="MBA9003768.1"/>
    <property type="molecule type" value="Genomic_DNA"/>
</dbReference>
<evidence type="ECO:0000313" key="2">
    <source>
        <dbReference type="EMBL" id="MBA9003768.1"/>
    </source>
</evidence>
<accession>A0A7W3MXJ7</accession>
<reference evidence="2 3" key="1">
    <citation type="submission" date="2020-08" db="EMBL/GenBank/DDBJ databases">
        <title>Sequencing the genomes of 1000 actinobacteria strains.</title>
        <authorList>
            <person name="Klenk H.-P."/>
        </authorList>
    </citation>
    <scope>NUCLEOTIDE SEQUENCE [LARGE SCALE GENOMIC DNA]</scope>
    <source>
        <strain evidence="2 3">DSM 45823</strain>
    </source>
</reference>
<dbReference type="Proteomes" id="UP000539313">
    <property type="component" value="Unassembled WGS sequence"/>
</dbReference>
<keyword evidence="1" id="KW-0732">Signal</keyword>
<dbReference type="AlphaFoldDB" id="A0A7W3MXJ7"/>
<evidence type="ECO:0000313" key="3">
    <source>
        <dbReference type="Proteomes" id="UP000539313"/>
    </source>
</evidence>
<keyword evidence="3" id="KW-1185">Reference proteome</keyword>
<sequence>MLLEILAVLLALAVAAAVAAAVHGLFDPPTGRHSAAHLAVTVPEMVPPRWVNCTGGYR</sequence>
<comment type="caution">
    <text evidence="2">The sequence shown here is derived from an EMBL/GenBank/DDBJ whole genome shotgun (WGS) entry which is preliminary data.</text>
</comment>
<feature type="signal peptide" evidence="1">
    <location>
        <begin position="1"/>
        <end position="19"/>
    </location>
</feature>
<feature type="chain" id="PRO_5039606182" evidence="1">
    <location>
        <begin position="20"/>
        <end position="58"/>
    </location>
</feature>
<name>A0A7W3MXJ7_9ACTN</name>